<dbReference type="RefSeq" id="WP_348518468.1">
    <property type="nucleotide sequence ID" value="NZ_CP155620.1"/>
</dbReference>
<organism evidence="2">
    <name type="scientific">Campylobacter sp. CCS1377</name>
    <dbReference type="NCBI Taxonomy" id="3158229"/>
    <lineage>
        <taxon>Bacteria</taxon>
        <taxon>Pseudomonadati</taxon>
        <taxon>Campylobacterota</taxon>
        <taxon>Epsilonproteobacteria</taxon>
        <taxon>Campylobacterales</taxon>
        <taxon>Campylobacteraceae</taxon>
        <taxon>Campylobacter</taxon>
    </lineage>
</organism>
<proteinExistence type="predicted"/>
<gene>
    <name evidence="2" type="ORF">AAH949_08150</name>
</gene>
<feature type="domain" description="Flagellar protein FlgJ N-terminal" evidence="1">
    <location>
        <begin position="78"/>
        <end position="114"/>
    </location>
</feature>
<dbReference type="InterPro" id="IPR016511">
    <property type="entry name" value="UCP007248"/>
</dbReference>
<dbReference type="EMBL" id="CP155620">
    <property type="protein sequence ID" value="XBJ29046.1"/>
    <property type="molecule type" value="Genomic_DNA"/>
</dbReference>
<name>A0AAU7E7S3_9BACT</name>
<dbReference type="InterPro" id="IPR019301">
    <property type="entry name" value="Flagellar_prot_FlgJ_N"/>
</dbReference>
<accession>A0AAU7E7S3</accession>
<dbReference type="AlphaFoldDB" id="A0AAU7E7S3"/>
<protein>
    <submittedName>
        <fullName evidence="2">Rod-binding protein</fullName>
    </submittedName>
</protein>
<evidence type="ECO:0000259" key="1">
    <source>
        <dbReference type="Pfam" id="PF10135"/>
    </source>
</evidence>
<evidence type="ECO:0000313" key="2">
    <source>
        <dbReference type="EMBL" id="XBJ29046.1"/>
    </source>
</evidence>
<dbReference type="PIRSF" id="PIRSF007248">
    <property type="entry name" value="UCP007248"/>
    <property type="match status" value="1"/>
</dbReference>
<dbReference type="Pfam" id="PF10135">
    <property type="entry name" value="Rod-binding"/>
    <property type="match status" value="1"/>
</dbReference>
<sequence>MRVDNFLATYNANNPLLENVAKNSSSLQAVKNYASVKYKVNENEVVANSDYDKALKEQTDAFEAFLIKSVLDVSLKEKASLFGKDASDEIYSSMYNDTMSKALSGGLGFSKLLFDFLKERS</sequence>
<reference evidence="2" key="1">
    <citation type="submission" date="2024-05" db="EMBL/GenBank/DDBJ databases">
        <title>Campylobacter coli isolated from environmental waters in Slovenia.</title>
        <authorList>
            <person name="Zautner A.E."/>
            <person name="Bunk B."/>
            <person name="Riedel T."/>
            <person name="Sproeer C."/>
        </authorList>
    </citation>
    <scope>NUCLEOTIDE SEQUENCE</scope>
    <source>
        <strain evidence="2">CCS1377</strain>
    </source>
</reference>